<dbReference type="EMBL" id="CP036455">
    <property type="protein sequence ID" value="QBI56505.1"/>
    <property type="molecule type" value="Genomic_DNA"/>
</dbReference>
<evidence type="ECO:0000313" key="3">
    <source>
        <dbReference type="Proteomes" id="UP000292235"/>
    </source>
</evidence>
<keyword evidence="3" id="KW-1185">Reference proteome</keyword>
<dbReference type="KEGG" id="strr:EKD16_23795"/>
<dbReference type="Proteomes" id="UP000292235">
    <property type="component" value="Chromosome"/>
</dbReference>
<dbReference type="AlphaFoldDB" id="A0A4P6Q6Z0"/>
<gene>
    <name evidence="2" type="ORF">EKD16_23795</name>
</gene>
<evidence type="ECO:0000313" key="2">
    <source>
        <dbReference type="EMBL" id="QBI56505.1"/>
    </source>
</evidence>
<sequence length="96" mass="10126">MRRARRIVASEVSPGVAPPTMPIMAVPAIDARSRDGRPQDSGSRRIRVLRVGPGPDLVQGDLEVVLHRLDGAGGSPAAAAKRLPSPRLPSRHLGTP</sequence>
<reference evidence="2 3" key="1">
    <citation type="submission" date="2019-02" db="EMBL/GenBank/DDBJ databases">
        <authorList>
            <person name="Khodamoradi S."/>
            <person name="Hahnke R.L."/>
            <person name="Kaempfer P."/>
            <person name="Schumann P."/>
            <person name="Rohde M."/>
            <person name="Steinert M."/>
            <person name="Luzhetskyy A."/>
            <person name="Wink J."/>
            <person name="Ruckert C."/>
        </authorList>
    </citation>
    <scope>NUCLEOTIDE SEQUENCE [LARGE SCALE GENOMIC DNA]</scope>
    <source>
        <strain evidence="2 3">M2</strain>
    </source>
</reference>
<organism evidence="2 3">
    <name type="scientific">Streptomonospora litoralis</name>
    <dbReference type="NCBI Taxonomy" id="2498135"/>
    <lineage>
        <taxon>Bacteria</taxon>
        <taxon>Bacillati</taxon>
        <taxon>Actinomycetota</taxon>
        <taxon>Actinomycetes</taxon>
        <taxon>Streptosporangiales</taxon>
        <taxon>Nocardiopsidaceae</taxon>
        <taxon>Streptomonospora</taxon>
    </lineage>
</organism>
<evidence type="ECO:0000256" key="1">
    <source>
        <dbReference type="SAM" id="MobiDB-lite"/>
    </source>
</evidence>
<feature type="region of interest" description="Disordered" evidence="1">
    <location>
        <begin position="73"/>
        <end position="96"/>
    </location>
</feature>
<protein>
    <submittedName>
        <fullName evidence="2">Uncharacterized protein</fullName>
    </submittedName>
</protein>
<accession>A0A4P6Q6Z0</accession>
<name>A0A4P6Q6Z0_9ACTN</name>
<proteinExistence type="predicted"/>